<evidence type="ECO:0000313" key="3">
    <source>
        <dbReference type="EMBL" id="GAC79602.1"/>
    </source>
</evidence>
<dbReference type="SUPFAM" id="SSF53474">
    <property type="entry name" value="alpha/beta-Hydrolases"/>
    <property type="match status" value="1"/>
</dbReference>
<gene>
    <name evidence="3" type="ORF">GM1_011_00290</name>
</gene>
<organism evidence="3 4">
    <name type="scientific">Gordonia malaquae NBRC 108250</name>
    <dbReference type="NCBI Taxonomy" id="1223542"/>
    <lineage>
        <taxon>Bacteria</taxon>
        <taxon>Bacillati</taxon>
        <taxon>Actinomycetota</taxon>
        <taxon>Actinomycetes</taxon>
        <taxon>Mycobacteriales</taxon>
        <taxon>Gordoniaceae</taxon>
        <taxon>Gordonia</taxon>
    </lineage>
</organism>
<dbReference type="Proteomes" id="UP000035009">
    <property type="component" value="Unassembled WGS sequence"/>
</dbReference>
<proteinExistence type="predicted"/>
<protein>
    <recommendedName>
        <fullName evidence="2">Alpha/beta-hydrolase catalytic domain-containing protein</fullName>
    </recommendedName>
</protein>
<evidence type="ECO:0000256" key="1">
    <source>
        <dbReference type="SAM" id="Phobius"/>
    </source>
</evidence>
<comment type="caution">
    <text evidence="3">The sequence shown here is derived from an EMBL/GenBank/DDBJ whole genome shotgun (WGS) entry which is preliminary data.</text>
</comment>
<dbReference type="InterPro" id="IPR029058">
    <property type="entry name" value="AB_hydrolase_fold"/>
</dbReference>
<dbReference type="AlphaFoldDB" id="M3UVM3"/>
<dbReference type="ESTHER" id="9actn-m3uvm3">
    <property type="family name" value="Abhydrolase_9"/>
</dbReference>
<dbReference type="STRING" id="410332.SAMN04488550_3136"/>
<feature type="domain" description="Alpha/beta-hydrolase catalytic" evidence="2">
    <location>
        <begin position="163"/>
        <end position="295"/>
    </location>
</feature>
<keyword evidence="1" id="KW-1133">Transmembrane helix</keyword>
<reference evidence="3 4" key="1">
    <citation type="submission" date="2013-02" db="EMBL/GenBank/DDBJ databases">
        <title>Whole genome shotgun sequence of Gordonia malaquae NBRC 108250.</title>
        <authorList>
            <person name="Yoshida I."/>
            <person name="Hosoyama A."/>
            <person name="Tsuchikane K."/>
            <person name="Ando Y."/>
            <person name="Baba S."/>
            <person name="Ohji S."/>
            <person name="Hamada M."/>
            <person name="Tamura T."/>
            <person name="Yamazoe A."/>
            <person name="Yamazaki S."/>
            <person name="Fujita N."/>
        </authorList>
    </citation>
    <scope>NUCLEOTIDE SEQUENCE [LARGE SCALE GENOMIC DNA]</scope>
    <source>
        <strain evidence="3 4">NBRC 108250</strain>
    </source>
</reference>
<feature type="transmembrane region" description="Helical" evidence="1">
    <location>
        <begin position="97"/>
        <end position="118"/>
    </location>
</feature>
<feature type="transmembrane region" description="Helical" evidence="1">
    <location>
        <begin position="65"/>
        <end position="85"/>
    </location>
</feature>
<feature type="transmembrane region" description="Helical" evidence="1">
    <location>
        <begin position="31"/>
        <end position="53"/>
    </location>
</feature>
<dbReference type="OrthoDB" id="4397445at2"/>
<keyword evidence="1" id="KW-0812">Transmembrane</keyword>
<evidence type="ECO:0000313" key="4">
    <source>
        <dbReference type="Proteomes" id="UP000035009"/>
    </source>
</evidence>
<keyword evidence="1" id="KW-0472">Membrane</keyword>
<dbReference type="EMBL" id="BAOP01000011">
    <property type="protein sequence ID" value="GAC79602.1"/>
    <property type="molecule type" value="Genomic_DNA"/>
</dbReference>
<accession>M3UVM3</accession>
<evidence type="ECO:0000259" key="2">
    <source>
        <dbReference type="Pfam" id="PF10081"/>
    </source>
</evidence>
<dbReference type="InterPro" id="IPR027787">
    <property type="entry name" value="Alpha/beta-hydrolase_catalytic"/>
</dbReference>
<feature type="domain" description="Alpha/beta-hydrolase catalytic" evidence="2">
    <location>
        <begin position="306"/>
        <end position="375"/>
    </location>
</feature>
<dbReference type="eggNOG" id="COG4425">
    <property type="taxonomic scope" value="Bacteria"/>
</dbReference>
<name>M3UVM3_GORML</name>
<sequence>MSAPRISSAALLGGLIGWALALTPGQLPRAAMVSAAVGTVLTLLGMGVGAVSARLGRRRAASSELVSAAAVAGAAAVVGALWWQTRVTENFGAPAPGVLWVAAAAGVPLAVGLALVWLPGRVWAVGALLTALIAGPAAHARAAAPDIPADPALSYSMLDPTADVDARAQALVDDWATKPHTGAVVVIVPTGSGWVDASAVAGFRRHFDDDVAFLAMQYSDVPSWQAYVRSPAAASDSAIAVVRALNRRISASPDRPDVYLFGQSLGAIGADAARAWADDHKVAIDGTVLSGPPAGTVESLPACEPRVVLANATDPVADFDASLAWRAPDHVGGTTTIGAPRQQLPWIPGLSVVGTALDLAVSLDGPVGTGHHYGIEQGLAVGELPPGCQTIGPRAAS</sequence>
<keyword evidence="4" id="KW-1185">Reference proteome</keyword>
<dbReference type="RefSeq" id="WP_008378124.1">
    <property type="nucleotide sequence ID" value="NZ_BAOP01000011.1"/>
</dbReference>
<dbReference type="Pfam" id="PF10081">
    <property type="entry name" value="Abhydrolase_9"/>
    <property type="match status" value="2"/>
</dbReference>